<dbReference type="AlphaFoldDB" id="A0A1T4YWG3"/>
<dbReference type="GO" id="GO:0003824">
    <property type="term" value="F:catalytic activity"/>
    <property type="evidence" value="ECO:0007669"/>
    <property type="project" value="UniProtKB-ARBA"/>
</dbReference>
<organism evidence="1 2">
    <name type="scientific">Aeromicrobium choanae</name>
    <dbReference type="NCBI Taxonomy" id="1736691"/>
    <lineage>
        <taxon>Bacteria</taxon>
        <taxon>Bacillati</taxon>
        <taxon>Actinomycetota</taxon>
        <taxon>Actinomycetes</taxon>
        <taxon>Propionibacteriales</taxon>
        <taxon>Nocardioidaceae</taxon>
        <taxon>Aeromicrobium</taxon>
    </lineage>
</organism>
<dbReference type="Proteomes" id="UP000191040">
    <property type="component" value="Chromosome I"/>
</dbReference>
<gene>
    <name evidence="1" type="ORF">SAMN06295964_1197</name>
</gene>
<dbReference type="InterPro" id="IPR001753">
    <property type="entry name" value="Enoyl-CoA_hydra/iso"/>
</dbReference>
<protein>
    <submittedName>
        <fullName evidence="1">Enoyl-CoA hydratase</fullName>
    </submittedName>
</protein>
<keyword evidence="2" id="KW-1185">Reference proteome</keyword>
<dbReference type="Gene3D" id="3.90.226.10">
    <property type="entry name" value="2-enoyl-CoA Hydratase, Chain A, domain 1"/>
    <property type="match status" value="1"/>
</dbReference>
<sequence>MSHDVITVEVDDTVAVITLNRPDDLNASNAALHGRLATIWDEVAALDGIRAVVLTGAGPAFSAGGDFGLLDQMVQDPQLRSDVMDEAAVIARAVVDFPLPLIAAVNGPAVGLGASLAGFADLVVMDEKSFLADPHVSLGLVAGDGSVLSWPLHIGLQRAKEWILLGGRISAQEALRIGLANRVAPAGQALKEALELARRVAALPPQSVRGTLDALDRPLRDRMASDLDPILDSEKQSFDEPEFQANLARLSAASK</sequence>
<dbReference type="OrthoDB" id="4308938at2"/>
<dbReference type="PANTHER" id="PTHR43459">
    <property type="entry name" value="ENOYL-COA HYDRATASE"/>
    <property type="match status" value="1"/>
</dbReference>
<name>A0A1T4YWG3_9ACTN</name>
<dbReference type="CDD" id="cd06558">
    <property type="entry name" value="crotonase-like"/>
    <property type="match status" value="1"/>
</dbReference>
<accession>A0A1T4YWG3</accession>
<evidence type="ECO:0000313" key="1">
    <source>
        <dbReference type="EMBL" id="SKB06134.1"/>
    </source>
</evidence>
<dbReference type="Pfam" id="PF00378">
    <property type="entry name" value="ECH_1"/>
    <property type="match status" value="1"/>
</dbReference>
<proteinExistence type="predicted"/>
<dbReference type="PANTHER" id="PTHR43459:SF3">
    <property type="entry name" value="ENOYL-COA HYDRATASE ECHA15 (ENOYL HYDRASE) (UNSATURATED ACYL-COA HYDRATASE) (CROTONASE)-RELATED"/>
    <property type="match status" value="1"/>
</dbReference>
<dbReference type="STRING" id="1736691.SAMN06295964_1197"/>
<dbReference type="EMBL" id="LT796768">
    <property type="protein sequence ID" value="SKB06134.1"/>
    <property type="molecule type" value="Genomic_DNA"/>
</dbReference>
<dbReference type="RefSeq" id="WP_078699306.1">
    <property type="nucleotide sequence ID" value="NZ_LT796768.1"/>
</dbReference>
<evidence type="ECO:0000313" key="2">
    <source>
        <dbReference type="Proteomes" id="UP000191040"/>
    </source>
</evidence>
<reference evidence="2" key="1">
    <citation type="submission" date="2017-02" db="EMBL/GenBank/DDBJ databases">
        <authorList>
            <person name="Varghese N."/>
            <person name="Submissions S."/>
        </authorList>
    </citation>
    <scope>NUCLEOTIDE SEQUENCE [LARGE SCALE GENOMIC DNA]</scope>
    <source>
        <strain evidence="2">9H-4</strain>
    </source>
</reference>
<dbReference type="SUPFAM" id="SSF52096">
    <property type="entry name" value="ClpP/crotonase"/>
    <property type="match status" value="1"/>
</dbReference>
<dbReference type="InterPro" id="IPR029045">
    <property type="entry name" value="ClpP/crotonase-like_dom_sf"/>
</dbReference>